<accession>A0A2I0XFI0</accession>
<keyword evidence="2" id="KW-1185">Reference proteome</keyword>
<dbReference type="GO" id="GO:0016020">
    <property type="term" value="C:membrane"/>
    <property type="evidence" value="ECO:0007669"/>
    <property type="project" value="TreeGrafter"/>
</dbReference>
<reference evidence="1 2" key="1">
    <citation type="journal article" date="2016" name="Sci. Rep.">
        <title>The Dendrobium catenatum Lindl. genome sequence provides insights into polysaccharide synthase, floral development and adaptive evolution.</title>
        <authorList>
            <person name="Zhang G.Q."/>
            <person name="Xu Q."/>
            <person name="Bian C."/>
            <person name="Tsai W.C."/>
            <person name="Yeh C.M."/>
            <person name="Liu K.W."/>
            <person name="Yoshida K."/>
            <person name="Zhang L.S."/>
            <person name="Chang S.B."/>
            <person name="Chen F."/>
            <person name="Shi Y."/>
            <person name="Su Y.Y."/>
            <person name="Zhang Y.Q."/>
            <person name="Chen L.J."/>
            <person name="Yin Y."/>
            <person name="Lin M."/>
            <person name="Huang H."/>
            <person name="Deng H."/>
            <person name="Wang Z.W."/>
            <person name="Zhu S.L."/>
            <person name="Zhao X."/>
            <person name="Deng C."/>
            <person name="Niu S.C."/>
            <person name="Huang J."/>
            <person name="Wang M."/>
            <person name="Liu G.H."/>
            <person name="Yang H.J."/>
            <person name="Xiao X.J."/>
            <person name="Hsiao Y.Y."/>
            <person name="Wu W.L."/>
            <person name="Chen Y.Y."/>
            <person name="Mitsuda N."/>
            <person name="Ohme-Takagi M."/>
            <person name="Luo Y.B."/>
            <person name="Van de Peer Y."/>
            <person name="Liu Z.J."/>
        </authorList>
    </citation>
    <scope>NUCLEOTIDE SEQUENCE [LARGE SCALE GENOMIC DNA]</scope>
    <source>
        <tissue evidence="1">The whole plant</tissue>
    </source>
</reference>
<protein>
    <submittedName>
        <fullName evidence="1">Putative exocyst complex component 6</fullName>
    </submittedName>
</protein>
<dbReference type="AlphaFoldDB" id="A0A2I0XFI0"/>
<dbReference type="GO" id="GO:0090522">
    <property type="term" value="P:vesicle tethering involved in exocytosis"/>
    <property type="evidence" value="ECO:0007669"/>
    <property type="project" value="InterPro"/>
</dbReference>
<organism evidence="1 2">
    <name type="scientific">Dendrobium catenatum</name>
    <dbReference type="NCBI Taxonomy" id="906689"/>
    <lineage>
        <taxon>Eukaryota</taxon>
        <taxon>Viridiplantae</taxon>
        <taxon>Streptophyta</taxon>
        <taxon>Embryophyta</taxon>
        <taxon>Tracheophyta</taxon>
        <taxon>Spermatophyta</taxon>
        <taxon>Magnoliopsida</taxon>
        <taxon>Liliopsida</taxon>
        <taxon>Asparagales</taxon>
        <taxon>Orchidaceae</taxon>
        <taxon>Epidendroideae</taxon>
        <taxon>Malaxideae</taxon>
        <taxon>Dendrobiinae</taxon>
        <taxon>Dendrobium</taxon>
    </lineage>
</organism>
<evidence type="ECO:0000313" key="1">
    <source>
        <dbReference type="EMBL" id="PKU86649.1"/>
    </source>
</evidence>
<reference evidence="1 2" key="2">
    <citation type="journal article" date="2017" name="Nature">
        <title>The Apostasia genome and the evolution of orchids.</title>
        <authorList>
            <person name="Zhang G.Q."/>
            <person name="Liu K.W."/>
            <person name="Li Z."/>
            <person name="Lohaus R."/>
            <person name="Hsiao Y.Y."/>
            <person name="Niu S.C."/>
            <person name="Wang J.Y."/>
            <person name="Lin Y.C."/>
            <person name="Xu Q."/>
            <person name="Chen L.J."/>
            <person name="Yoshida K."/>
            <person name="Fujiwara S."/>
            <person name="Wang Z.W."/>
            <person name="Zhang Y.Q."/>
            <person name="Mitsuda N."/>
            <person name="Wang M."/>
            <person name="Liu G.H."/>
            <person name="Pecoraro L."/>
            <person name="Huang H.X."/>
            <person name="Xiao X.J."/>
            <person name="Lin M."/>
            <person name="Wu X.Y."/>
            <person name="Wu W.L."/>
            <person name="Chen Y.Y."/>
            <person name="Chang S.B."/>
            <person name="Sakamoto S."/>
            <person name="Ohme-Takagi M."/>
            <person name="Yagi M."/>
            <person name="Zeng S.J."/>
            <person name="Shen C.Y."/>
            <person name="Yeh C.M."/>
            <person name="Luo Y.B."/>
            <person name="Tsai W.C."/>
            <person name="Van de Peer Y."/>
            <person name="Liu Z.J."/>
        </authorList>
    </citation>
    <scope>NUCLEOTIDE SEQUENCE [LARGE SCALE GENOMIC DNA]</scope>
    <source>
        <tissue evidence="1">The whole plant</tissue>
    </source>
</reference>
<dbReference type="GO" id="GO:0006893">
    <property type="term" value="P:Golgi to plasma membrane transport"/>
    <property type="evidence" value="ECO:0007669"/>
    <property type="project" value="TreeGrafter"/>
</dbReference>
<name>A0A2I0XFI0_9ASPA</name>
<sequence length="194" mass="22602">MDIGRVSSARQREELRAKQCQEEEQYRLSLRDGVYSLDEEDDADDPLFCIGAFELTPLYHAYHIYQTLGLTNCFHQYHFENHKFPLTSNFQVASLTHFLESHQTFFPHIVGFFIVEERVLRTDEGLVTRMEVDALWETSVAKMVSILKDQFSRMQTVCHLLAIKDYVSTLSVNLQRSGYTVHPLLDILSKHLDK</sequence>
<proteinExistence type="predicted"/>
<dbReference type="STRING" id="906689.A0A2I0XFI0"/>
<dbReference type="GO" id="GO:0000145">
    <property type="term" value="C:exocyst"/>
    <property type="evidence" value="ECO:0007669"/>
    <property type="project" value="TreeGrafter"/>
</dbReference>
<dbReference type="Proteomes" id="UP000233837">
    <property type="component" value="Unassembled WGS sequence"/>
</dbReference>
<gene>
    <name evidence="1" type="ORF">MA16_Dca010874</name>
</gene>
<evidence type="ECO:0000313" key="2">
    <source>
        <dbReference type="Proteomes" id="UP000233837"/>
    </source>
</evidence>
<dbReference type="PANTHER" id="PTHR12702">
    <property type="entry name" value="SEC15"/>
    <property type="match status" value="1"/>
</dbReference>
<dbReference type="EMBL" id="KZ501935">
    <property type="protein sequence ID" value="PKU86649.1"/>
    <property type="molecule type" value="Genomic_DNA"/>
</dbReference>
<dbReference type="GO" id="GO:0006886">
    <property type="term" value="P:intracellular protein transport"/>
    <property type="evidence" value="ECO:0007669"/>
    <property type="project" value="InterPro"/>
</dbReference>
<dbReference type="InterPro" id="IPR007225">
    <property type="entry name" value="EXOC6/Sec15"/>
</dbReference>
<dbReference type="PANTHER" id="PTHR12702:SF1">
    <property type="entry name" value="EXOCYST COMPLEX COMPONENT SEC15B"/>
    <property type="match status" value="1"/>
</dbReference>